<name>A0A8T1VFY7_9STRA</name>
<dbReference type="EMBL" id="JAGDFM010000325">
    <property type="protein sequence ID" value="KAG7379856.1"/>
    <property type="molecule type" value="Genomic_DNA"/>
</dbReference>
<protein>
    <submittedName>
        <fullName evidence="1">Uncharacterized protein</fullName>
    </submittedName>
</protein>
<dbReference type="OrthoDB" id="164504at2759"/>
<evidence type="ECO:0000313" key="2">
    <source>
        <dbReference type="Proteomes" id="UP000694044"/>
    </source>
</evidence>
<proteinExistence type="predicted"/>
<organism evidence="1 2">
    <name type="scientific">Phytophthora pseudosyringae</name>
    <dbReference type="NCBI Taxonomy" id="221518"/>
    <lineage>
        <taxon>Eukaryota</taxon>
        <taxon>Sar</taxon>
        <taxon>Stramenopiles</taxon>
        <taxon>Oomycota</taxon>
        <taxon>Peronosporomycetes</taxon>
        <taxon>Peronosporales</taxon>
        <taxon>Peronosporaceae</taxon>
        <taxon>Phytophthora</taxon>
    </lineage>
</organism>
<sequence length="204" mass="24137">MRDYHRWCLEGQQLATSINAGAVATPNDLPLPRLLNARHHLLDAMCLIDKGIQPHCFQVLHLDRNFERRQYCMLKLVVFSFTGLEERLKDARGWAAAWSDQRQGCDGTLDGQLETDFGSHFFCSTDQRRSFKRMTAWSTRQFLMRQHCRDVYQPRKKFMTRHMQHVRYMRPPRLLSFWINDRLAPGAYPFDESAIDLTRLRIAY</sequence>
<evidence type="ECO:0000313" key="1">
    <source>
        <dbReference type="EMBL" id="KAG7379856.1"/>
    </source>
</evidence>
<keyword evidence="2" id="KW-1185">Reference proteome</keyword>
<dbReference type="Proteomes" id="UP000694044">
    <property type="component" value="Unassembled WGS sequence"/>
</dbReference>
<gene>
    <name evidence="1" type="ORF">PHYPSEUDO_008074</name>
</gene>
<reference evidence="1" key="1">
    <citation type="submission" date="2021-02" db="EMBL/GenBank/DDBJ databases">
        <authorList>
            <person name="Palmer J.M."/>
        </authorList>
    </citation>
    <scope>NUCLEOTIDE SEQUENCE</scope>
    <source>
        <strain evidence="1">SCRP734</strain>
    </source>
</reference>
<accession>A0A8T1VFY7</accession>
<dbReference type="AlphaFoldDB" id="A0A8T1VFY7"/>
<comment type="caution">
    <text evidence="1">The sequence shown here is derived from an EMBL/GenBank/DDBJ whole genome shotgun (WGS) entry which is preliminary data.</text>
</comment>